<evidence type="ECO:0000313" key="2">
    <source>
        <dbReference type="EMBL" id="KAL0122102.1"/>
    </source>
</evidence>
<evidence type="ECO:0000256" key="1">
    <source>
        <dbReference type="SAM" id="Phobius"/>
    </source>
</evidence>
<accession>A0AAW2G3P7</accession>
<keyword evidence="1" id="KW-1133">Transmembrane helix</keyword>
<feature type="transmembrane region" description="Helical" evidence="1">
    <location>
        <begin position="64"/>
        <end position="85"/>
    </location>
</feature>
<protein>
    <submittedName>
        <fullName evidence="2">Uncharacterized protein</fullName>
    </submittedName>
</protein>
<dbReference type="EMBL" id="JADYXP020000006">
    <property type="protein sequence ID" value="KAL0122102.1"/>
    <property type="molecule type" value="Genomic_DNA"/>
</dbReference>
<keyword evidence="3" id="KW-1185">Reference proteome</keyword>
<dbReference type="Proteomes" id="UP001430953">
    <property type="component" value="Unassembled WGS sequence"/>
</dbReference>
<keyword evidence="1" id="KW-0812">Transmembrane</keyword>
<comment type="caution">
    <text evidence="2">The sequence shown here is derived from an EMBL/GenBank/DDBJ whole genome shotgun (WGS) entry which is preliminary data.</text>
</comment>
<evidence type="ECO:0000313" key="3">
    <source>
        <dbReference type="Proteomes" id="UP001430953"/>
    </source>
</evidence>
<organism evidence="2 3">
    <name type="scientific">Cardiocondyla obscurior</name>
    <dbReference type="NCBI Taxonomy" id="286306"/>
    <lineage>
        <taxon>Eukaryota</taxon>
        <taxon>Metazoa</taxon>
        <taxon>Ecdysozoa</taxon>
        <taxon>Arthropoda</taxon>
        <taxon>Hexapoda</taxon>
        <taxon>Insecta</taxon>
        <taxon>Pterygota</taxon>
        <taxon>Neoptera</taxon>
        <taxon>Endopterygota</taxon>
        <taxon>Hymenoptera</taxon>
        <taxon>Apocrita</taxon>
        <taxon>Aculeata</taxon>
        <taxon>Formicoidea</taxon>
        <taxon>Formicidae</taxon>
        <taxon>Myrmicinae</taxon>
        <taxon>Cardiocondyla</taxon>
    </lineage>
</organism>
<reference evidence="2 3" key="1">
    <citation type="submission" date="2023-03" db="EMBL/GenBank/DDBJ databases">
        <title>High recombination rates correlate with genetic variation in Cardiocondyla obscurior ants.</title>
        <authorList>
            <person name="Errbii M."/>
        </authorList>
    </citation>
    <scope>NUCLEOTIDE SEQUENCE [LARGE SCALE GENOMIC DNA]</scope>
    <source>
        <strain evidence="2">Alpha-2009</strain>
        <tissue evidence="2">Whole body</tissue>
    </source>
</reference>
<keyword evidence="1" id="KW-0472">Membrane</keyword>
<dbReference type="AlphaFoldDB" id="A0AAW2G3P7"/>
<proteinExistence type="predicted"/>
<name>A0AAW2G3P7_9HYME</name>
<gene>
    <name evidence="2" type="ORF">PUN28_007105</name>
</gene>
<sequence length="94" mass="10171">MAITRYEWSVKIVGTEKEKKRNSGKTRPKSFSRCASHEMLETSEIAGRHHRACNPGKSLVPAGLASIGVAVSSLILATVGVRLALESHRSLARS</sequence>